<feature type="transmembrane region" description="Helical" evidence="2">
    <location>
        <begin position="328"/>
        <end position="347"/>
    </location>
</feature>
<sequence>MSVTQQDSAGTVAGTALADRQTEPDAGRRGRRSADVLMVVLALAITGWLTSGLWIDPNHRAMRVNASDQSLFEWLLSYAADTLRNGHDPFFTSLLNAPLGANLAVNTAVSVLGWVLAPVTLLLSPSVSFAIALTFGIAATPVAWYLLLSRTVVRSRAAAIVGGLFCGFAPGLVSHANAHVNFASGYLIPLIVWRVLELRRPGRAVRNGMILGALVAVQYSLGGETLFFTALTCGVFLGFWLLTGHREPRDTLVTFARGLGATAVTAFALLAYPLWMMFFGPGHYHGTGFDQVQHSEDLLAYGAFPRRSMAGMLGLDSRLAANPTEENSFFGVTTLLILVGAGVLALRARDLARRRLARAVLYSVVAFAVLSLGPELHVAGYRTGFPLPYALLRHAPLFDSALPGRLALIVTALAGVLLALGLDRLPELRRPRLVAAAVAIGLLPIVPVPLLTMERSPVPHFFSSGAWRGYVEPGETLIPLPVPSDWIPDGQRWQTAALSSGDGATFRIPAGFFLGPDAGGRGRIGPVPRWTQTTFAETALAGNRPLAITPVMEVEARKDLEYWGGRVVVMPAGAGQGTRWARNHDLVLELATELYGQPTRVDDVWLWRVAN</sequence>
<evidence type="ECO:0000313" key="4">
    <source>
        <dbReference type="EMBL" id="GII21948.1"/>
    </source>
</evidence>
<dbReference type="AlphaFoldDB" id="A0A8J3X2I5"/>
<dbReference type="Proteomes" id="UP000599074">
    <property type="component" value="Unassembled WGS sequence"/>
</dbReference>
<feature type="transmembrane region" description="Helical" evidence="2">
    <location>
        <begin position="255"/>
        <end position="275"/>
    </location>
</feature>
<feature type="transmembrane region" description="Helical" evidence="2">
    <location>
        <begin position="155"/>
        <end position="173"/>
    </location>
</feature>
<comment type="caution">
    <text evidence="4">The sequence shown here is derived from an EMBL/GenBank/DDBJ whole genome shotgun (WGS) entry which is preliminary data.</text>
</comment>
<name>A0A8J3X2I5_9ACTN</name>
<feature type="transmembrane region" description="Helical" evidence="2">
    <location>
        <begin position="401"/>
        <end position="421"/>
    </location>
</feature>
<protein>
    <submittedName>
        <fullName evidence="4">Glycosyl transferase</fullName>
    </submittedName>
</protein>
<evidence type="ECO:0000313" key="5">
    <source>
        <dbReference type="Proteomes" id="UP000599074"/>
    </source>
</evidence>
<feature type="transmembrane region" description="Helical" evidence="2">
    <location>
        <begin position="103"/>
        <end position="123"/>
    </location>
</feature>
<reference evidence="4" key="1">
    <citation type="submission" date="2021-01" db="EMBL/GenBank/DDBJ databases">
        <title>Whole genome shotgun sequence of Planosporangium mesophilum NBRC 109066.</title>
        <authorList>
            <person name="Komaki H."/>
            <person name="Tamura T."/>
        </authorList>
    </citation>
    <scope>NUCLEOTIDE SEQUENCE</scope>
    <source>
        <strain evidence="4">NBRC 109066</strain>
    </source>
</reference>
<keyword evidence="2" id="KW-0812">Transmembrane</keyword>
<proteinExistence type="predicted"/>
<feature type="transmembrane region" description="Helical" evidence="2">
    <location>
        <begin position="226"/>
        <end position="243"/>
    </location>
</feature>
<dbReference type="EMBL" id="BOON01000015">
    <property type="protein sequence ID" value="GII21948.1"/>
    <property type="molecule type" value="Genomic_DNA"/>
</dbReference>
<evidence type="ECO:0000256" key="1">
    <source>
        <dbReference type="SAM" id="MobiDB-lite"/>
    </source>
</evidence>
<keyword evidence="2" id="KW-1133">Transmembrane helix</keyword>
<feature type="transmembrane region" description="Helical" evidence="2">
    <location>
        <begin position="36"/>
        <end position="55"/>
    </location>
</feature>
<evidence type="ECO:0000256" key="2">
    <source>
        <dbReference type="SAM" id="Phobius"/>
    </source>
</evidence>
<evidence type="ECO:0000259" key="3">
    <source>
        <dbReference type="Pfam" id="PF19830"/>
    </source>
</evidence>
<feature type="compositionally biased region" description="Basic and acidic residues" evidence="1">
    <location>
        <begin position="20"/>
        <end position="29"/>
    </location>
</feature>
<feature type="transmembrane region" description="Helical" evidence="2">
    <location>
        <begin position="433"/>
        <end position="453"/>
    </location>
</feature>
<dbReference type="InterPro" id="IPR046278">
    <property type="entry name" value="DUF6311"/>
</dbReference>
<dbReference type="Pfam" id="PF19830">
    <property type="entry name" value="DUF6311"/>
    <property type="match status" value="1"/>
</dbReference>
<dbReference type="GO" id="GO:0016740">
    <property type="term" value="F:transferase activity"/>
    <property type="evidence" value="ECO:0007669"/>
    <property type="project" value="UniProtKB-KW"/>
</dbReference>
<keyword evidence="4" id="KW-0808">Transferase</keyword>
<feature type="region of interest" description="Disordered" evidence="1">
    <location>
        <begin position="1"/>
        <end position="29"/>
    </location>
</feature>
<keyword evidence="2" id="KW-0472">Membrane</keyword>
<accession>A0A8J3X2I5</accession>
<keyword evidence="5" id="KW-1185">Reference proteome</keyword>
<feature type="transmembrane region" description="Helical" evidence="2">
    <location>
        <begin position="129"/>
        <end position="148"/>
    </location>
</feature>
<organism evidence="4 5">
    <name type="scientific">Planosporangium mesophilum</name>
    <dbReference type="NCBI Taxonomy" id="689768"/>
    <lineage>
        <taxon>Bacteria</taxon>
        <taxon>Bacillati</taxon>
        <taxon>Actinomycetota</taxon>
        <taxon>Actinomycetes</taxon>
        <taxon>Micromonosporales</taxon>
        <taxon>Micromonosporaceae</taxon>
        <taxon>Planosporangium</taxon>
    </lineage>
</organism>
<gene>
    <name evidence="4" type="ORF">Pme01_15450</name>
</gene>
<feature type="domain" description="DUF6311" evidence="3">
    <location>
        <begin position="40"/>
        <end position="439"/>
    </location>
</feature>
<feature type="transmembrane region" description="Helical" evidence="2">
    <location>
        <begin position="359"/>
        <end position="381"/>
    </location>
</feature>